<dbReference type="GO" id="GO:0016301">
    <property type="term" value="F:kinase activity"/>
    <property type="evidence" value="ECO:0007669"/>
    <property type="project" value="UniProtKB-KW"/>
</dbReference>
<dbReference type="GO" id="GO:0006935">
    <property type="term" value="P:chemotaxis"/>
    <property type="evidence" value="ECO:0007669"/>
    <property type="project" value="InterPro"/>
</dbReference>
<dbReference type="EMBL" id="CP003600">
    <property type="protein sequence ID" value="AFY95798.1"/>
    <property type="molecule type" value="Genomic_DNA"/>
</dbReference>
<dbReference type="Pfam" id="PF01584">
    <property type="entry name" value="CheW"/>
    <property type="match status" value="1"/>
</dbReference>
<keyword evidence="2" id="KW-0808">Transferase</keyword>
<dbReference type="STRING" id="1173020.Cha6605_4887"/>
<sequence length="165" mass="17983">MSVNVAKLSSPNPDRLLPDPGLISALEDRFILTQVTGLTLVFPATWVAEIVRIDRSQILDLPFYDRLLVGIVHHNGLVMPLIAAARLLSAPKSALPERAIVVRLNETQERLGNVGIIVDRAIGSTTGRELPPDIFSTSGSGSMVMMQSHLVPGNLWQPQSWSLDN</sequence>
<organism evidence="2 3">
    <name type="scientific">Chamaesiphon minutus (strain ATCC 27169 / PCC 6605)</name>
    <dbReference type="NCBI Taxonomy" id="1173020"/>
    <lineage>
        <taxon>Bacteria</taxon>
        <taxon>Bacillati</taxon>
        <taxon>Cyanobacteriota</taxon>
        <taxon>Cyanophyceae</taxon>
        <taxon>Gomontiellales</taxon>
        <taxon>Chamaesiphonaceae</taxon>
        <taxon>Chamaesiphon</taxon>
    </lineage>
</organism>
<dbReference type="Proteomes" id="UP000010366">
    <property type="component" value="Chromosome"/>
</dbReference>
<dbReference type="AlphaFoldDB" id="K9UMD6"/>
<dbReference type="PROSITE" id="PS50851">
    <property type="entry name" value="CHEW"/>
    <property type="match status" value="1"/>
</dbReference>
<keyword evidence="3" id="KW-1185">Reference proteome</keyword>
<dbReference type="HOGENOM" id="CLU_137358_0_0_3"/>
<dbReference type="eggNOG" id="COG0835">
    <property type="taxonomic scope" value="Bacteria"/>
</dbReference>
<dbReference type="GO" id="GO:0007165">
    <property type="term" value="P:signal transduction"/>
    <property type="evidence" value="ECO:0007669"/>
    <property type="project" value="InterPro"/>
</dbReference>
<reference evidence="2 3" key="1">
    <citation type="submission" date="2012-05" db="EMBL/GenBank/DDBJ databases">
        <title>Finished chromosome of genome of Chamaesiphon sp. PCC 6605.</title>
        <authorList>
            <consortium name="US DOE Joint Genome Institute"/>
            <person name="Gugger M."/>
            <person name="Coursin T."/>
            <person name="Rippka R."/>
            <person name="Tandeau De Marsac N."/>
            <person name="Huntemann M."/>
            <person name="Wei C.-L."/>
            <person name="Han J."/>
            <person name="Detter J.C."/>
            <person name="Han C."/>
            <person name="Tapia R."/>
            <person name="Chen A."/>
            <person name="Kyrpides N."/>
            <person name="Mavromatis K."/>
            <person name="Markowitz V."/>
            <person name="Szeto E."/>
            <person name="Ivanova N."/>
            <person name="Pagani I."/>
            <person name="Pati A."/>
            <person name="Goodwin L."/>
            <person name="Nordberg H.P."/>
            <person name="Cantor M.N."/>
            <person name="Hua S.X."/>
            <person name="Woyke T."/>
            <person name="Kerfeld C.A."/>
        </authorList>
    </citation>
    <scope>NUCLEOTIDE SEQUENCE [LARGE SCALE GENOMIC DNA]</scope>
    <source>
        <strain evidence="3">ATCC 27169 / PCC 6605</strain>
    </source>
</reference>
<dbReference type="RefSeq" id="WP_015161887.1">
    <property type="nucleotide sequence ID" value="NC_019697.1"/>
</dbReference>
<accession>K9UMD6</accession>
<name>K9UMD6_CHAP6</name>
<dbReference type="KEGG" id="cmp:Cha6605_4887"/>
<feature type="domain" description="CheW-like" evidence="1">
    <location>
        <begin position="27"/>
        <end position="165"/>
    </location>
</feature>
<keyword evidence="2" id="KW-0418">Kinase</keyword>
<dbReference type="OrthoDB" id="573824at2"/>
<dbReference type="Gene3D" id="2.40.50.180">
    <property type="entry name" value="CheA-289, Domain 4"/>
    <property type="match status" value="1"/>
</dbReference>
<evidence type="ECO:0000313" key="3">
    <source>
        <dbReference type="Proteomes" id="UP000010366"/>
    </source>
</evidence>
<dbReference type="SUPFAM" id="SSF50341">
    <property type="entry name" value="CheW-like"/>
    <property type="match status" value="1"/>
</dbReference>
<evidence type="ECO:0000259" key="1">
    <source>
        <dbReference type="PROSITE" id="PS50851"/>
    </source>
</evidence>
<dbReference type="InterPro" id="IPR002545">
    <property type="entry name" value="CheW-lke_dom"/>
</dbReference>
<protein>
    <submittedName>
        <fullName evidence="2">Chemotaxis protein histidine kinase-like protein</fullName>
    </submittedName>
</protein>
<dbReference type="InterPro" id="IPR036061">
    <property type="entry name" value="CheW-like_dom_sf"/>
</dbReference>
<evidence type="ECO:0000313" key="2">
    <source>
        <dbReference type="EMBL" id="AFY95798.1"/>
    </source>
</evidence>
<gene>
    <name evidence="2" type="ORF">Cha6605_4887</name>
</gene>
<proteinExistence type="predicted"/>